<dbReference type="PANTHER" id="PTHR33332">
    <property type="entry name" value="REVERSE TRANSCRIPTASE DOMAIN-CONTAINING PROTEIN"/>
    <property type="match status" value="1"/>
</dbReference>
<keyword evidence="2" id="KW-0548">Nucleotidyltransferase</keyword>
<evidence type="ECO:0000256" key="1">
    <source>
        <dbReference type="SAM" id="MobiDB-lite"/>
    </source>
</evidence>
<reference evidence="3" key="1">
    <citation type="submission" date="2017-11" db="EMBL/GenBank/DDBJ databases">
        <authorList>
            <person name="Lima N.C."/>
            <person name="Parody-Merino A.M."/>
            <person name="Battley P.F."/>
            <person name="Fidler A.E."/>
            <person name="Prosdocimi F."/>
        </authorList>
    </citation>
    <scope>NUCLEOTIDE SEQUENCE [LARGE SCALE GENOMIC DNA]</scope>
</reference>
<sequence length="164" mass="18304">MFSLEKRRLRGDLIALYSYLKGGCREALKRCGGVWYFREQEEGSKGKESILGPVLFNIFINNIDSGTECTLSKFADSTKLSAVVDTPEGQDAIHRDLDKIEKWPHVNLMRFNKATWLRPLEVVTCSISAFFATGKPGADAKQQPSHEAAIPVEQAHTTRDSTSL</sequence>
<evidence type="ECO:0000313" key="3">
    <source>
        <dbReference type="Proteomes" id="UP000233556"/>
    </source>
</evidence>
<organism evidence="2 3">
    <name type="scientific">Limosa lapponica baueri</name>
    <dbReference type="NCBI Taxonomy" id="1758121"/>
    <lineage>
        <taxon>Eukaryota</taxon>
        <taxon>Metazoa</taxon>
        <taxon>Chordata</taxon>
        <taxon>Craniata</taxon>
        <taxon>Vertebrata</taxon>
        <taxon>Euteleostomi</taxon>
        <taxon>Archelosauria</taxon>
        <taxon>Archosauria</taxon>
        <taxon>Dinosauria</taxon>
        <taxon>Saurischia</taxon>
        <taxon>Theropoda</taxon>
        <taxon>Coelurosauria</taxon>
        <taxon>Aves</taxon>
        <taxon>Neognathae</taxon>
        <taxon>Neoaves</taxon>
        <taxon>Charadriiformes</taxon>
        <taxon>Scolopacidae</taxon>
        <taxon>Limosa</taxon>
    </lineage>
</organism>
<protein>
    <submittedName>
        <fullName evidence="2">Rna-directed dna polymerase from mobile element jockey-like</fullName>
    </submittedName>
</protein>
<evidence type="ECO:0000313" key="2">
    <source>
        <dbReference type="EMBL" id="PKU47630.1"/>
    </source>
</evidence>
<keyword evidence="3" id="KW-1185">Reference proteome</keyword>
<name>A0A2I0UNK8_LIMLA</name>
<dbReference type="OrthoDB" id="416454at2759"/>
<accession>A0A2I0UNK8</accession>
<dbReference type="AlphaFoldDB" id="A0A2I0UNK8"/>
<reference evidence="3" key="2">
    <citation type="submission" date="2017-12" db="EMBL/GenBank/DDBJ databases">
        <title>Genome sequence of the Bar-tailed Godwit (Limosa lapponica baueri).</title>
        <authorList>
            <person name="Lima N.C.B."/>
            <person name="Parody-Merino A.M."/>
            <person name="Battley P.F."/>
            <person name="Fidler A.E."/>
            <person name="Prosdocimi F."/>
        </authorList>
    </citation>
    <scope>NUCLEOTIDE SEQUENCE [LARGE SCALE GENOMIC DNA]</scope>
</reference>
<keyword evidence="2" id="KW-0808">Transferase</keyword>
<keyword evidence="2" id="KW-0695">RNA-directed DNA polymerase</keyword>
<dbReference type="GO" id="GO:0003964">
    <property type="term" value="F:RNA-directed DNA polymerase activity"/>
    <property type="evidence" value="ECO:0007669"/>
    <property type="project" value="UniProtKB-KW"/>
</dbReference>
<dbReference type="EMBL" id="KZ505674">
    <property type="protein sequence ID" value="PKU47630.1"/>
    <property type="molecule type" value="Genomic_DNA"/>
</dbReference>
<proteinExistence type="predicted"/>
<dbReference type="Proteomes" id="UP000233556">
    <property type="component" value="Unassembled WGS sequence"/>
</dbReference>
<feature type="region of interest" description="Disordered" evidence="1">
    <location>
        <begin position="136"/>
        <end position="164"/>
    </location>
</feature>
<gene>
    <name evidence="2" type="ORF">llap_2096</name>
</gene>